<dbReference type="InterPro" id="IPR050469">
    <property type="entry name" value="Diguanylate_Cyclase"/>
</dbReference>
<dbReference type="InterPro" id="IPR043128">
    <property type="entry name" value="Rev_trsase/Diguanyl_cyclase"/>
</dbReference>
<evidence type="ECO:0000313" key="6">
    <source>
        <dbReference type="EMBL" id="MFC5440297.1"/>
    </source>
</evidence>
<dbReference type="Pfam" id="PF07495">
    <property type="entry name" value="Y_Y_Y"/>
    <property type="match status" value="1"/>
</dbReference>
<keyword evidence="3" id="KW-0812">Transmembrane</keyword>
<proteinExistence type="predicted"/>
<dbReference type="PANTHER" id="PTHR45138:SF9">
    <property type="entry name" value="DIGUANYLATE CYCLASE DGCM-RELATED"/>
    <property type="match status" value="1"/>
</dbReference>
<dbReference type="PANTHER" id="PTHR45138">
    <property type="entry name" value="REGULATORY COMPONENTS OF SENSORY TRANSDUCTION SYSTEM"/>
    <property type="match status" value="1"/>
</dbReference>
<dbReference type="SMART" id="SM00267">
    <property type="entry name" value="GGDEF"/>
    <property type="match status" value="1"/>
</dbReference>
<gene>
    <name evidence="6" type="ORF">ACFPK0_09760</name>
</gene>
<protein>
    <recommendedName>
        <fullName evidence="1">diguanylate cyclase</fullName>
        <ecNumber evidence="1">2.7.7.65</ecNumber>
    </recommendedName>
</protein>
<keyword evidence="6" id="KW-0808">Transferase</keyword>
<dbReference type="Proteomes" id="UP001596018">
    <property type="component" value="Unassembled WGS sequence"/>
</dbReference>
<feature type="signal peptide" evidence="4">
    <location>
        <begin position="1"/>
        <end position="25"/>
    </location>
</feature>
<feature type="domain" description="GGDEF" evidence="5">
    <location>
        <begin position="841"/>
        <end position="974"/>
    </location>
</feature>
<keyword evidence="4" id="KW-0732">Signal</keyword>
<dbReference type="InterPro" id="IPR013783">
    <property type="entry name" value="Ig-like_fold"/>
</dbReference>
<organism evidence="6 7">
    <name type="scientific">Rhodanobacter ginsenosidimutans</name>
    <dbReference type="NCBI Taxonomy" id="490571"/>
    <lineage>
        <taxon>Bacteria</taxon>
        <taxon>Pseudomonadati</taxon>
        <taxon>Pseudomonadota</taxon>
        <taxon>Gammaproteobacteria</taxon>
        <taxon>Lysobacterales</taxon>
        <taxon>Rhodanobacteraceae</taxon>
        <taxon>Rhodanobacter</taxon>
    </lineage>
</organism>
<dbReference type="NCBIfam" id="TIGR00254">
    <property type="entry name" value="GGDEF"/>
    <property type="match status" value="1"/>
</dbReference>
<dbReference type="InterPro" id="IPR011123">
    <property type="entry name" value="Y_Y_Y"/>
</dbReference>
<evidence type="ECO:0000256" key="2">
    <source>
        <dbReference type="ARBA" id="ARBA00034247"/>
    </source>
</evidence>
<keyword evidence="3" id="KW-0472">Membrane</keyword>
<dbReference type="Gene3D" id="2.130.10.10">
    <property type="entry name" value="YVTN repeat-like/Quinoprotein amine dehydrogenase"/>
    <property type="match status" value="3"/>
</dbReference>
<dbReference type="Pfam" id="PF07494">
    <property type="entry name" value="Reg_prop"/>
    <property type="match status" value="2"/>
</dbReference>
<dbReference type="InterPro" id="IPR000160">
    <property type="entry name" value="GGDEF_dom"/>
</dbReference>
<evidence type="ECO:0000256" key="4">
    <source>
        <dbReference type="SAM" id="SignalP"/>
    </source>
</evidence>
<dbReference type="EMBL" id="JBHSMM010000002">
    <property type="protein sequence ID" value="MFC5440297.1"/>
    <property type="molecule type" value="Genomic_DNA"/>
</dbReference>
<dbReference type="EC" id="2.7.7.65" evidence="1"/>
<dbReference type="Gene3D" id="2.60.40.10">
    <property type="entry name" value="Immunoglobulins"/>
    <property type="match status" value="1"/>
</dbReference>
<dbReference type="Pfam" id="PF00990">
    <property type="entry name" value="GGDEF"/>
    <property type="match status" value="1"/>
</dbReference>
<dbReference type="GO" id="GO:0052621">
    <property type="term" value="F:diguanylate cyclase activity"/>
    <property type="evidence" value="ECO:0007669"/>
    <property type="project" value="UniProtKB-EC"/>
</dbReference>
<feature type="transmembrane region" description="Helical" evidence="3">
    <location>
        <begin position="750"/>
        <end position="771"/>
    </location>
</feature>
<dbReference type="RefSeq" id="WP_377340381.1">
    <property type="nucleotide sequence ID" value="NZ_JALBWS010000013.1"/>
</dbReference>
<evidence type="ECO:0000256" key="1">
    <source>
        <dbReference type="ARBA" id="ARBA00012528"/>
    </source>
</evidence>
<sequence>MRLSGRRLLLAMVALLLLAGAPLRAQQYSLQNYDRKAGLESLTITALLQDRRGFVWAGTEMGLYRFNGGNFERMGVAQGFDKGEYVTTMAQDPRDGLLWVATQSGLRRGDGMHFTKVEPNGQPLVVDVGRPLVMLDDGRVLLVRNDELMALSGDGRGKDGQGQPWRLQPMFDAAQLAALPALRRITTAYLAQGRLWLGCGTAVCSLDASGHGQVVLHGPRQGVPADGWMGMLLDRAGNLWLRGTRHVSVRLAGATRFTARDLPESATGVVKDDGRFVEDRQGRVLTTVNHGIARWSDAGWTLIDSRNGLPDININALMFDTQGSFWLGTYGRGIARWAGYGTVEGWGETQGMQGLPNWSILRADATHMWFGNELGGSVLEHGKTRLQPWPVRIDPLPRQALSLAKAADGGIWIGLYDHRLLRFDPASGGTRLVARLPAFIKTLRVDRQQRLWIATVNGIYYLDGEDAAVQRVAAAQTTDRQCSDIAEGDDGTLWFACNTGVLRYAGGQWSRMQTRGKGPVAGFSAVAVDADGSLWLGANEPGVWRASVHGDQLDIAPIVDAWLDNTLAYFIRRDQRGWIWVGGGGGVDIFDGRYWTHLSRDEGLLWDEADQNAFFEDTDGSVWIGSPVGVSHILHSQEMVARSPHTVAITSVTQGDAPVEAGGEVNMDGHAAPLTVRYAVLGGSANGNPRFRYRLSGSDWVDTHSYVINFTGLSSGNYRLEIQALDDDHRTTSASTYVDFHIPRPWWEMWWVYLVEVLLLALLLAIIWRWYSRRLLRQNRQLEALVSGRTAELTEEKRELERTRAELYQQATHDSLTGLHNRRAILERLAARLESPGRHAAGLAVGLVDVDHFKRINDTFGHQAGDAALLTIAQRLQSQLRDGDRVGRYGGEELLVVLPNISRKAAIERMATIQSAVSAQPHRWGAQHFTVTLSIGMVWIGDEAASVEDVIRRADTALYQAKHRGRDRVSEFMSG</sequence>
<reference evidence="7" key="1">
    <citation type="journal article" date="2019" name="Int. J. Syst. Evol. Microbiol.">
        <title>The Global Catalogue of Microorganisms (GCM) 10K type strain sequencing project: providing services to taxonomists for standard genome sequencing and annotation.</title>
        <authorList>
            <consortium name="The Broad Institute Genomics Platform"/>
            <consortium name="The Broad Institute Genome Sequencing Center for Infectious Disease"/>
            <person name="Wu L."/>
            <person name="Ma J."/>
        </authorList>
    </citation>
    <scope>NUCLEOTIDE SEQUENCE [LARGE SCALE GENOMIC DNA]</scope>
    <source>
        <strain evidence="7">KACC 12822</strain>
    </source>
</reference>
<comment type="catalytic activity">
    <reaction evidence="2">
        <text>2 GTP = 3',3'-c-di-GMP + 2 diphosphate</text>
        <dbReference type="Rhea" id="RHEA:24898"/>
        <dbReference type="ChEBI" id="CHEBI:33019"/>
        <dbReference type="ChEBI" id="CHEBI:37565"/>
        <dbReference type="ChEBI" id="CHEBI:58805"/>
        <dbReference type="EC" id="2.7.7.65"/>
    </reaction>
</comment>
<accession>A0ABW0JVZ0</accession>
<dbReference type="InterPro" id="IPR015943">
    <property type="entry name" value="WD40/YVTN_repeat-like_dom_sf"/>
</dbReference>
<dbReference type="Gene3D" id="3.30.70.270">
    <property type="match status" value="1"/>
</dbReference>
<keyword evidence="6" id="KW-0548">Nucleotidyltransferase</keyword>
<dbReference type="SUPFAM" id="SSF63829">
    <property type="entry name" value="Calcium-dependent phosphotriesterase"/>
    <property type="match status" value="3"/>
</dbReference>
<dbReference type="SUPFAM" id="SSF55073">
    <property type="entry name" value="Nucleotide cyclase"/>
    <property type="match status" value="1"/>
</dbReference>
<dbReference type="InterPro" id="IPR011110">
    <property type="entry name" value="Reg_prop"/>
</dbReference>
<keyword evidence="7" id="KW-1185">Reference proteome</keyword>
<evidence type="ECO:0000256" key="3">
    <source>
        <dbReference type="SAM" id="Phobius"/>
    </source>
</evidence>
<dbReference type="PROSITE" id="PS50887">
    <property type="entry name" value="GGDEF"/>
    <property type="match status" value="1"/>
</dbReference>
<evidence type="ECO:0000313" key="7">
    <source>
        <dbReference type="Proteomes" id="UP001596018"/>
    </source>
</evidence>
<dbReference type="CDD" id="cd01949">
    <property type="entry name" value="GGDEF"/>
    <property type="match status" value="1"/>
</dbReference>
<keyword evidence="3" id="KW-1133">Transmembrane helix</keyword>
<name>A0ABW0JVZ0_9GAMM</name>
<comment type="caution">
    <text evidence="6">The sequence shown here is derived from an EMBL/GenBank/DDBJ whole genome shotgun (WGS) entry which is preliminary data.</text>
</comment>
<evidence type="ECO:0000259" key="5">
    <source>
        <dbReference type="PROSITE" id="PS50887"/>
    </source>
</evidence>
<dbReference type="InterPro" id="IPR029787">
    <property type="entry name" value="Nucleotide_cyclase"/>
</dbReference>
<feature type="chain" id="PRO_5046635298" description="diguanylate cyclase" evidence="4">
    <location>
        <begin position="26"/>
        <end position="975"/>
    </location>
</feature>